<feature type="binding site" evidence="3">
    <location>
        <position position="243"/>
    </location>
    <ligand>
        <name>substrate</name>
    </ligand>
</feature>
<dbReference type="GO" id="GO:0046872">
    <property type="term" value="F:metal ion binding"/>
    <property type="evidence" value="ECO:0007669"/>
    <property type="project" value="UniProtKB-KW"/>
</dbReference>
<dbReference type="GO" id="GO:0031317">
    <property type="term" value="C:tripartite ATP-independent periplasmic transporter complex"/>
    <property type="evidence" value="ECO:0007669"/>
    <property type="project" value="InterPro"/>
</dbReference>
<dbReference type="PANTHER" id="PTHR33376:SF5">
    <property type="entry name" value="EXTRACYTOPLASMIC SOLUTE RECEPTOR PROTEIN"/>
    <property type="match status" value="1"/>
</dbReference>
<comment type="caution">
    <text evidence="5">The sequence shown here is derived from an EMBL/GenBank/DDBJ whole genome shotgun (WGS) entry which is preliminary data.</text>
</comment>
<dbReference type="AlphaFoldDB" id="A0A506UDS9"/>
<reference evidence="5 6" key="1">
    <citation type="submission" date="2019-06" db="EMBL/GenBank/DDBJ databases">
        <authorList>
            <person name="Li M."/>
        </authorList>
    </citation>
    <scope>NUCLEOTIDE SEQUENCE [LARGE SCALE GENOMIC DNA]</scope>
    <source>
        <strain evidence="5 6">BGMRC2036</strain>
    </source>
</reference>
<dbReference type="EMBL" id="VHLG01000004">
    <property type="protein sequence ID" value="TPW30819.1"/>
    <property type="molecule type" value="Genomic_DNA"/>
</dbReference>
<dbReference type="RefSeq" id="WP_141148690.1">
    <property type="nucleotide sequence ID" value="NZ_VHLG01000004.1"/>
</dbReference>
<dbReference type="GO" id="GO:0055085">
    <property type="term" value="P:transmembrane transport"/>
    <property type="evidence" value="ECO:0007669"/>
    <property type="project" value="InterPro"/>
</dbReference>
<feature type="chain" id="PRO_5021278388" evidence="4">
    <location>
        <begin position="30"/>
        <end position="372"/>
    </location>
</feature>
<feature type="binding site" evidence="3">
    <location>
        <position position="217"/>
    </location>
    <ligand>
        <name>substrate</name>
    </ligand>
</feature>
<dbReference type="Pfam" id="PF03480">
    <property type="entry name" value="DctP"/>
    <property type="match status" value="1"/>
</dbReference>
<dbReference type="InterPro" id="IPR018389">
    <property type="entry name" value="DctP_fam"/>
</dbReference>
<feature type="binding site" evidence="2">
    <location>
        <position position="159"/>
    </location>
    <ligand>
        <name>substrate</name>
    </ligand>
</feature>
<protein>
    <submittedName>
        <fullName evidence="5">ABC transporter substrate-binding protein</fullName>
    </submittedName>
</protein>
<dbReference type="OrthoDB" id="9780733at2"/>
<keyword evidence="3" id="KW-0479">Metal-binding</keyword>
<proteinExistence type="predicted"/>
<dbReference type="NCBIfam" id="NF037995">
    <property type="entry name" value="TRAP_S1"/>
    <property type="match status" value="1"/>
</dbReference>
<dbReference type="Gene3D" id="3.40.190.10">
    <property type="entry name" value="Periplasmic binding protein-like II"/>
    <property type="match status" value="1"/>
</dbReference>
<keyword evidence="1 4" id="KW-0732">Signal</keyword>
<feature type="signal peptide" evidence="4">
    <location>
        <begin position="1"/>
        <end position="29"/>
    </location>
</feature>
<feature type="binding site" evidence="2">
    <location>
        <position position="180"/>
    </location>
    <ligand>
        <name>substrate</name>
    </ligand>
</feature>
<gene>
    <name evidence="5" type="ORF">FJU08_09075</name>
</gene>
<dbReference type="Gene3D" id="3.40.190.170">
    <property type="entry name" value="Bacterial extracellular solute-binding protein, family 7"/>
    <property type="match status" value="1"/>
</dbReference>
<sequence>MDRRSFMRKVGTGSVGAVAATALAAPAIAQENPKITWRMTSSFPKSLDTIYGGADDIASHVAAATDGNFTIQTYAAGEIVPGLQALDAVQNGTVESCHTCSYYFWGKDPTFAIGTAIPFGLDARLTNAWYYQGNGSQLMNDFFAKYGVVGELAGNTGVQMGGWFRKEVNTLDDLKGLKMRIAGLAGKVVEQLGVVPQQIAGGDIYPALEKGTIDAAEFVGPYDDQKLGFYKVAKYYYYPGWWEGGPVIHAFFNKEKLEALPKGYQAALKDACAFANTNMMAKYDTKNPVAIRQLVADGAVLKPYSTEIMQAAFDAATKVYADLGASNADFKKIYNDQITFSNEAYLWLQIAEYSYDTFMMRQQRAGGLKPLA</sequence>
<evidence type="ECO:0000256" key="4">
    <source>
        <dbReference type="SAM" id="SignalP"/>
    </source>
</evidence>
<evidence type="ECO:0000256" key="2">
    <source>
        <dbReference type="PIRSR" id="PIRSR039026-1"/>
    </source>
</evidence>
<accession>A0A506UDS9</accession>
<feature type="binding site" evidence="3">
    <location>
        <position position="218"/>
    </location>
    <ligand>
        <name>Na(+)</name>
        <dbReference type="ChEBI" id="CHEBI:29101"/>
    </ligand>
</feature>
<dbReference type="Proteomes" id="UP000318801">
    <property type="component" value="Unassembled WGS sequence"/>
</dbReference>
<evidence type="ECO:0000313" key="5">
    <source>
        <dbReference type="EMBL" id="TPW30819.1"/>
    </source>
</evidence>
<organism evidence="5 6">
    <name type="scientific">Martelella alba</name>
    <dbReference type="NCBI Taxonomy" id="2590451"/>
    <lineage>
        <taxon>Bacteria</taxon>
        <taxon>Pseudomonadati</taxon>
        <taxon>Pseudomonadota</taxon>
        <taxon>Alphaproteobacteria</taxon>
        <taxon>Hyphomicrobiales</taxon>
        <taxon>Aurantimonadaceae</taxon>
        <taxon>Martelella</taxon>
    </lineage>
</organism>
<evidence type="ECO:0000313" key="6">
    <source>
        <dbReference type="Proteomes" id="UP000318801"/>
    </source>
</evidence>
<dbReference type="InterPro" id="IPR038404">
    <property type="entry name" value="TRAP_DctP_sf"/>
</dbReference>
<dbReference type="InterPro" id="IPR026289">
    <property type="entry name" value="SBP_TakP-like"/>
</dbReference>
<dbReference type="InterPro" id="IPR006311">
    <property type="entry name" value="TAT_signal"/>
</dbReference>
<keyword evidence="6" id="KW-1185">Reference proteome</keyword>
<evidence type="ECO:0000256" key="1">
    <source>
        <dbReference type="ARBA" id="ARBA00022729"/>
    </source>
</evidence>
<dbReference type="PANTHER" id="PTHR33376">
    <property type="match status" value="1"/>
</dbReference>
<dbReference type="PIRSF" id="PIRSF039026">
    <property type="entry name" value="SiaP"/>
    <property type="match status" value="1"/>
</dbReference>
<dbReference type="PROSITE" id="PS51318">
    <property type="entry name" value="TAT"/>
    <property type="match status" value="1"/>
</dbReference>
<evidence type="ECO:0000256" key="3">
    <source>
        <dbReference type="PIRSR" id="PIRSR039026-2"/>
    </source>
</evidence>
<name>A0A506UDS9_9HYPH</name>